<keyword evidence="11 15" id="KW-0472">Membrane</keyword>
<dbReference type="GO" id="GO:0015093">
    <property type="term" value="F:ferrous iron transmembrane transporter activity"/>
    <property type="evidence" value="ECO:0007669"/>
    <property type="project" value="UniProtKB-UniRule"/>
</dbReference>
<feature type="binding site" evidence="13">
    <location>
        <begin position="11"/>
        <end position="18"/>
    </location>
    <ligand>
        <name>GTP</name>
        <dbReference type="ChEBI" id="CHEBI:37565"/>
        <label>1</label>
    </ligand>
</feature>
<feature type="transmembrane region" description="Helical" evidence="15">
    <location>
        <begin position="284"/>
        <end position="304"/>
    </location>
</feature>
<keyword evidence="10 13" id="KW-0342">GTP-binding</keyword>
<keyword evidence="14" id="KW-0460">Magnesium</keyword>
<evidence type="ECO:0000256" key="9">
    <source>
        <dbReference type="ARBA" id="ARBA00023065"/>
    </source>
</evidence>
<evidence type="ECO:0000256" key="13">
    <source>
        <dbReference type="PIRSR" id="PIRSR603373-1"/>
    </source>
</evidence>
<evidence type="ECO:0000259" key="16">
    <source>
        <dbReference type="PROSITE" id="PS51711"/>
    </source>
</evidence>
<feature type="transmembrane region" description="Helical" evidence="15">
    <location>
        <begin position="647"/>
        <end position="672"/>
    </location>
</feature>
<evidence type="ECO:0000256" key="3">
    <source>
        <dbReference type="ARBA" id="ARBA00022475"/>
    </source>
</evidence>
<keyword evidence="2 15" id="KW-0813">Transport</keyword>
<feature type="transmembrane region" description="Helical" evidence="15">
    <location>
        <begin position="684"/>
        <end position="705"/>
    </location>
</feature>
<comment type="caution">
    <text evidence="17">The sequence shown here is derived from an EMBL/GenBank/DDBJ whole genome shotgun (WGS) entry which is preliminary data.</text>
</comment>
<dbReference type="PROSITE" id="PS51711">
    <property type="entry name" value="G_FEOB"/>
    <property type="match status" value="1"/>
</dbReference>
<accession>A0A5J5IPP4</accession>
<keyword evidence="14" id="KW-0479">Metal-binding</keyword>
<keyword evidence="4 15" id="KW-0410">Iron transport</keyword>
<dbReference type="InterPro" id="IPR050860">
    <property type="entry name" value="FeoB_GTPase"/>
</dbReference>
<dbReference type="Pfam" id="PF07664">
    <property type="entry name" value="FeoB_C"/>
    <property type="match status" value="1"/>
</dbReference>
<feature type="domain" description="FeoB-type G" evidence="16">
    <location>
        <begin position="4"/>
        <end position="171"/>
    </location>
</feature>
<evidence type="ECO:0000256" key="11">
    <source>
        <dbReference type="ARBA" id="ARBA00023136"/>
    </source>
</evidence>
<feature type="transmembrane region" description="Helical" evidence="15">
    <location>
        <begin position="339"/>
        <end position="363"/>
    </location>
</feature>
<feature type="transmembrane region" description="Helical" evidence="15">
    <location>
        <begin position="383"/>
        <end position="405"/>
    </location>
</feature>
<dbReference type="RefSeq" id="WP_150414093.1">
    <property type="nucleotide sequence ID" value="NZ_VYQF01000001.1"/>
</dbReference>
<dbReference type="Proteomes" id="UP000326903">
    <property type="component" value="Unassembled WGS sequence"/>
</dbReference>
<evidence type="ECO:0000256" key="10">
    <source>
        <dbReference type="ARBA" id="ARBA00023134"/>
    </source>
</evidence>
<sequence>MNKQINIALVGNPNSGKSSLFNSLTGLNQKVGNFPGVTVDKKTGISKISEKISAKIIDLPGTYSLYPKRNDEWVTYKVLMDDDKEVKADIIVLIADASNLKRNLLFCSQIIDLKKPVVVALTMMDIAKKNNIQVDIPGLERELGILAIPVNPRKNKGILQLKKAIEQTAENINKIPERDFINANSFAPEAIKKVQKIFPEISDYRAIHYLINHESFALEQPIQEAIGNIEIETNFNPSKTQAEEILQRYGKIKTIMQQTVVEADPLHKALFTQKLDDILLHRTWGYVILIGVLFLLFQSIFLLAQFPMDGIEWTFAKAGGWLGNVLPPGWFSDLFINGLLAGLSGILVFVPQIMILFGLITLLEDTGYMARISFLTDRVMRKVGLNGKSVMPMISGFACAVPAIMSARNIENKKERLLTIMCTPLMSCSARLPVYTVLIALVIPNKNYLGFISLQGLVMMLMYLTGTVMALVSAYVMKWFIKSKERSFFILELPVYREPRWKNMFYTMVEKAKVFVFQAGKVIMVISLLLWLLSSYGPPAKMKIVSEKYASLNQQQPEKSTEYDKLKRTELLENSYAGILGKTIEPVIRPLGYDWKIGIALITSFAAREVFVGTMATLYSVGDAKDENNATLRQKMNAAVRSDGTKVYTLGTGLSLLIFYVLAMQCMSTLAVVKRETHSWKWPLIMLTYMTGLAYVISFITYNLFK</sequence>
<evidence type="ECO:0000256" key="12">
    <source>
        <dbReference type="NCBIfam" id="TIGR00437"/>
    </source>
</evidence>
<dbReference type="InterPro" id="IPR006073">
    <property type="entry name" value="GTP-bd"/>
</dbReference>
<reference evidence="17 18" key="1">
    <citation type="submission" date="2019-09" db="EMBL/GenBank/DDBJ databases">
        <title>Draft genome sequence of Ginsengibacter sp. BR5-29.</title>
        <authorList>
            <person name="Im W.-T."/>
        </authorList>
    </citation>
    <scope>NUCLEOTIDE SEQUENCE [LARGE SCALE GENOMIC DNA]</scope>
    <source>
        <strain evidence="17 18">BR5-29</strain>
    </source>
</reference>
<dbReference type="InterPro" id="IPR027417">
    <property type="entry name" value="P-loop_NTPase"/>
</dbReference>
<feature type="binding site" evidence="14">
    <location>
        <position position="25"/>
    </location>
    <ligand>
        <name>Mg(2+)</name>
        <dbReference type="ChEBI" id="CHEBI:18420"/>
        <label>2</label>
    </ligand>
</feature>
<dbReference type="InterPro" id="IPR003373">
    <property type="entry name" value="Fe2_transport_prot-B"/>
</dbReference>
<evidence type="ECO:0000256" key="8">
    <source>
        <dbReference type="ARBA" id="ARBA00023004"/>
    </source>
</evidence>
<feature type="transmembrane region" description="Helical" evidence="15">
    <location>
        <begin position="449"/>
        <end position="476"/>
    </location>
</feature>
<feature type="binding site" evidence="13">
    <location>
        <begin position="58"/>
        <end position="61"/>
    </location>
    <ligand>
        <name>GTP</name>
        <dbReference type="ChEBI" id="CHEBI:37565"/>
        <label>1</label>
    </ligand>
</feature>
<evidence type="ECO:0000256" key="2">
    <source>
        <dbReference type="ARBA" id="ARBA00022448"/>
    </source>
</evidence>
<evidence type="ECO:0000313" key="17">
    <source>
        <dbReference type="EMBL" id="KAA9041964.1"/>
    </source>
</evidence>
<dbReference type="InterPro" id="IPR011642">
    <property type="entry name" value="Gate_dom"/>
</dbReference>
<feature type="transmembrane region" description="Helical" evidence="15">
    <location>
        <begin position="417"/>
        <end position="443"/>
    </location>
</feature>
<dbReference type="GO" id="GO:0005525">
    <property type="term" value="F:GTP binding"/>
    <property type="evidence" value="ECO:0007669"/>
    <property type="project" value="UniProtKB-KW"/>
</dbReference>
<comment type="function">
    <text evidence="15">Probable transporter of a GTP-driven Fe(2+) uptake system.</text>
</comment>
<dbReference type="InterPro" id="IPR011640">
    <property type="entry name" value="Fe2_transport_prot_B_C"/>
</dbReference>
<protein>
    <recommendedName>
        <fullName evidence="12 15">Ferrous iron transport protein B</fullName>
    </recommendedName>
</protein>
<dbReference type="CDD" id="cd01879">
    <property type="entry name" value="FeoB"/>
    <property type="match status" value="1"/>
</dbReference>
<keyword evidence="7 15" id="KW-1133">Transmembrane helix</keyword>
<evidence type="ECO:0000256" key="15">
    <source>
        <dbReference type="RuleBase" id="RU362098"/>
    </source>
</evidence>
<dbReference type="GO" id="GO:0005886">
    <property type="term" value="C:plasma membrane"/>
    <property type="evidence" value="ECO:0007669"/>
    <property type="project" value="UniProtKB-SubCell"/>
</dbReference>
<evidence type="ECO:0000256" key="7">
    <source>
        <dbReference type="ARBA" id="ARBA00022989"/>
    </source>
</evidence>
<evidence type="ECO:0000256" key="14">
    <source>
        <dbReference type="PIRSR" id="PIRSR603373-2"/>
    </source>
</evidence>
<keyword evidence="5 15" id="KW-0812">Transmembrane</keyword>
<dbReference type="Pfam" id="PF07670">
    <property type="entry name" value="Gate"/>
    <property type="match status" value="2"/>
</dbReference>
<feature type="binding site" evidence="14">
    <location>
        <position position="23"/>
    </location>
    <ligand>
        <name>Mg(2+)</name>
        <dbReference type="ChEBI" id="CHEBI:18420"/>
        <label>2</label>
    </ligand>
</feature>
<dbReference type="PANTHER" id="PTHR43185:SF1">
    <property type="entry name" value="FE(2+) TRANSPORTER FEOB"/>
    <property type="match status" value="1"/>
</dbReference>
<dbReference type="NCBIfam" id="TIGR00437">
    <property type="entry name" value="feoB"/>
    <property type="match status" value="1"/>
</dbReference>
<proteinExistence type="inferred from homology"/>
<dbReference type="EMBL" id="VYQF01000001">
    <property type="protein sequence ID" value="KAA9041964.1"/>
    <property type="molecule type" value="Genomic_DNA"/>
</dbReference>
<organism evidence="17 18">
    <name type="scientific">Ginsengibacter hankyongi</name>
    <dbReference type="NCBI Taxonomy" id="2607284"/>
    <lineage>
        <taxon>Bacteria</taxon>
        <taxon>Pseudomonadati</taxon>
        <taxon>Bacteroidota</taxon>
        <taxon>Chitinophagia</taxon>
        <taxon>Chitinophagales</taxon>
        <taxon>Chitinophagaceae</taxon>
        <taxon>Ginsengibacter</taxon>
    </lineage>
</organism>
<dbReference type="InterPro" id="IPR030389">
    <property type="entry name" value="G_FEOB_dom"/>
</dbReference>
<comment type="similarity">
    <text evidence="15">Belongs to the TRAFAC class TrmE-Era-EngA-EngB-Septin-like GTPase superfamily. FeoB GTPase (TC 9.A.8) family.</text>
</comment>
<dbReference type="Pfam" id="PF02421">
    <property type="entry name" value="FeoB_N"/>
    <property type="match status" value="1"/>
</dbReference>
<keyword evidence="3" id="KW-1003">Cell membrane</keyword>
<dbReference type="PRINTS" id="PR00326">
    <property type="entry name" value="GTP1OBG"/>
</dbReference>
<comment type="subcellular location">
    <subcellularLocation>
        <location evidence="15">Cell inner membrane</location>
        <topology evidence="15">Multi-pass membrane protein</topology>
    </subcellularLocation>
    <subcellularLocation>
        <location evidence="1">Cell membrane</location>
        <topology evidence="1">Multi-pass membrane protein</topology>
    </subcellularLocation>
</comment>
<evidence type="ECO:0000256" key="6">
    <source>
        <dbReference type="ARBA" id="ARBA00022741"/>
    </source>
</evidence>
<gene>
    <name evidence="17" type="primary">feoB</name>
    <name evidence="17" type="ORF">FW778_08095</name>
</gene>
<dbReference type="GO" id="GO:0046872">
    <property type="term" value="F:metal ion binding"/>
    <property type="evidence" value="ECO:0007669"/>
    <property type="project" value="UniProtKB-KW"/>
</dbReference>
<keyword evidence="6 13" id="KW-0547">Nucleotide-binding</keyword>
<feature type="binding site" evidence="14">
    <location>
        <position position="22"/>
    </location>
    <ligand>
        <name>Mg(2+)</name>
        <dbReference type="ChEBI" id="CHEBI:18420"/>
        <label>1</label>
    </ligand>
</feature>
<keyword evidence="18" id="KW-1185">Reference proteome</keyword>
<feature type="transmembrane region" description="Helical" evidence="15">
    <location>
        <begin position="514"/>
        <end position="533"/>
    </location>
</feature>
<feature type="binding site" evidence="13">
    <location>
        <begin position="36"/>
        <end position="40"/>
    </location>
    <ligand>
        <name>GTP</name>
        <dbReference type="ChEBI" id="CHEBI:37565"/>
        <label>1</label>
    </ligand>
</feature>
<dbReference type="AlphaFoldDB" id="A0A5J5IPP4"/>
<evidence type="ECO:0000313" key="18">
    <source>
        <dbReference type="Proteomes" id="UP000326903"/>
    </source>
</evidence>
<evidence type="ECO:0000256" key="4">
    <source>
        <dbReference type="ARBA" id="ARBA00022496"/>
    </source>
</evidence>
<dbReference type="Gene3D" id="3.40.50.300">
    <property type="entry name" value="P-loop containing nucleotide triphosphate hydrolases"/>
    <property type="match status" value="1"/>
</dbReference>
<dbReference type="SUPFAM" id="SSF52540">
    <property type="entry name" value="P-loop containing nucleoside triphosphate hydrolases"/>
    <property type="match status" value="1"/>
</dbReference>
<evidence type="ECO:0000256" key="1">
    <source>
        <dbReference type="ARBA" id="ARBA00004651"/>
    </source>
</evidence>
<feature type="binding site" evidence="14">
    <location>
        <position position="26"/>
    </location>
    <ligand>
        <name>Mg(2+)</name>
        <dbReference type="ChEBI" id="CHEBI:18420"/>
        <label>2</label>
    </ligand>
</feature>
<dbReference type="PANTHER" id="PTHR43185">
    <property type="entry name" value="FERROUS IRON TRANSPORT PROTEIN B"/>
    <property type="match status" value="1"/>
</dbReference>
<name>A0A5J5IPP4_9BACT</name>
<evidence type="ECO:0000256" key="5">
    <source>
        <dbReference type="ARBA" id="ARBA00022692"/>
    </source>
</evidence>
<keyword evidence="8 15" id="KW-0408">Iron</keyword>
<keyword evidence="9" id="KW-0406">Ion transport</keyword>